<reference evidence="1" key="1">
    <citation type="submission" date="2023-04" db="EMBL/GenBank/DDBJ databases">
        <title>Draft Genome sequencing of Naganishia species isolated from polar environments using Oxford Nanopore Technology.</title>
        <authorList>
            <person name="Leo P."/>
            <person name="Venkateswaran K."/>
        </authorList>
    </citation>
    <scope>NUCLEOTIDE SEQUENCE</scope>
    <source>
        <strain evidence="1">MNA-CCFEE 5261</strain>
    </source>
</reference>
<keyword evidence="2" id="KW-1185">Reference proteome</keyword>
<proteinExistence type="predicted"/>
<name>A0ACC2VQG2_9TREE</name>
<accession>A0ACC2VQG2</accession>
<evidence type="ECO:0000313" key="1">
    <source>
        <dbReference type="EMBL" id="KAJ9101343.1"/>
    </source>
</evidence>
<dbReference type="Proteomes" id="UP001241377">
    <property type="component" value="Unassembled WGS sequence"/>
</dbReference>
<gene>
    <name evidence="1" type="ORF">QFC19_005313</name>
</gene>
<sequence>MALRNNMRHILNEESLLNASSRSASRARTPKVDGEENGQLDINFLSIEELLTTKLESLQALLELQLGQTDDLGMESTSNQDIRQKQIGQLNKARIQSGLTTINDIIYSLSLPRNEISSQLRELLLAQLYKLIVSKPLVTYNEENAGSSSYVSDDKVNELIKIFLSKSYRSDSEFLLMFRSCIALICSDIEEFGYLVSAEFLGAIQQLLVDPPTSVVTNENKANLVTGLCSLLLVLHNGSSSFGIDEKVAELLDIAEGTAKSALTLSQQLDAGDREYSTLFDANADKQIVNEATQKVRSEVNFAAATLHGAGCLLTLMPRGSYLNDFISEHMPKLVEMVDDDVNIEVAKAAGRVIGLCYEVFSYSEEEEDNDDEDEDYNYNAPYYEQAALFSVIERLANISTKKVSKKERKEAHSIFRDIQATLINYTDIEKRTAIYRKSQEGQELLNSMFDSTYIKLSKTRSLPINSWFLYLRLIHLKWCFSFGVHNQLVSNDSIRDILREPATDYELKYGTSGDHAPDDDAAHHANTSDKYGDDEVKRTQRIRKARVNKLALEMDELELR</sequence>
<evidence type="ECO:0000313" key="2">
    <source>
        <dbReference type="Proteomes" id="UP001241377"/>
    </source>
</evidence>
<organism evidence="1 2">
    <name type="scientific">Naganishia cerealis</name>
    <dbReference type="NCBI Taxonomy" id="610337"/>
    <lineage>
        <taxon>Eukaryota</taxon>
        <taxon>Fungi</taxon>
        <taxon>Dikarya</taxon>
        <taxon>Basidiomycota</taxon>
        <taxon>Agaricomycotina</taxon>
        <taxon>Tremellomycetes</taxon>
        <taxon>Filobasidiales</taxon>
        <taxon>Filobasidiaceae</taxon>
        <taxon>Naganishia</taxon>
    </lineage>
</organism>
<protein>
    <submittedName>
        <fullName evidence="1">Uncharacterized protein</fullName>
    </submittedName>
</protein>
<dbReference type="EMBL" id="JASBWR010000059">
    <property type="protein sequence ID" value="KAJ9101343.1"/>
    <property type="molecule type" value="Genomic_DNA"/>
</dbReference>
<comment type="caution">
    <text evidence="1">The sequence shown here is derived from an EMBL/GenBank/DDBJ whole genome shotgun (WGS) entry which is preliminary data.</text>
</comment>